<evidence type="ECO:0000259" key="1">
    <source>
        <dbReference type="PROSITE" id="PS50902"/>
    </source>
</evidence>
<dbReference type="AlphaFoldDB" id="A0A1G9RW74"/>
<dbReference type="GO" id="GO:0010181">
    <property type="term" value="F:FMN binding"/>
    <property type="evidence" value="ECO:0007669"/>
    <property type="project" value="InterPro"/>
</dbReference>
<dbReference type="PROSITE" id="PS51318">
    <property type="entry name" value="TAT"/>
    <property type="match status" value="1"/>
</dbReference>
<dbReference type="STRING" id="146817.SAMN04488502_103104"/>
<dbReference type="GO" id="GO:0070819">
    <property type="term" value="F:menaquinone-dependent protoporphyrinogen oxidase activity"/>
    <property type="evidence" value="ECO:0007669"/>
    <property type="project" value="TreeGrafter"/>
</dbReference>
<dbReference type="GO" id="GO:0016651">
    <property type="term" value="F:oxidoreductase activity, acting on NAD(P)H"/>
    <property type="evidence" value="ECO:0007669"/>
    <property type="project" value="UniProtKB-ARBA"/>
</dbReference>
<dbReference type="PANTHER" id="PTHR38030">
    <property type="entry name" value="PROTOPORPHYRINOGEN IX DEHYDROGENASE [MENAQUINONE]"/>
    <property type="match status" value="1"/>
</dbReference>
<dbReference type="Pfam" id="PF12724">
    <property type="entry name" value="Flavodoxin_5"/>
    <property type="match status" value="1"/>
</dbReference>
<dbReference type="OrthoDB" id="129384at2"/>
<evidence type="ECO:0000313" key="3">
    <source>
        <dbReference type="Proteomes" id="UP000214880"/>
    </source>
</evidence>
<feature type="domain" description="Flavodoxin-like" evidence="1">
    <location>
        <begin position="49"/>
        <end position="212"/>
    </location>
</feature>
<dbReference type="InterPro" id="IPR026816">
    <property type="entry name" value="Flavodoxin_dom"/>
</dbReference>
<dbReference type="SUPFAM" id="SSF52218">
    <property type="entry name" value="Flavoproteins"/>
    <property type="match status" value="1"/>
</dbReference>
<accession>A0A1G9RW74</accession>
<proteinExistence type="predicted"/>
<dbReference type="Gene3D" id="3.40.50.360">
    <property type="match status" value="1"/>
</dbReference>
<evidence type="ECO:0000313" key="2">
    <source>
        <dbReference type="EMBL" id="SDM26735.1"/>
    </source>
</evidence>
<organism evidence="2 3">
    <name type="scientific">Dendrosporobacter quercicolus</name>
    <dbReference type="NCBI Taxonomy" id="146817"/>
    <lineage>
        <taxon>Bacteria</taxon>
        <taxon>Bacillati</taxon>
        <taxon>Bacillota</taxon>
        <taxon>Negativicutes</taxon>
        <taxon>Selenomonadales</taxon>
        <taxon>Sporomusaceae</taxon>
        <taxon>Dendrosporobacter</taxon>
    </lineage>
</organism>
<sequence length="216" mass="23559">MTQHKISRRGFLLGAGAGLAALGGGLFWGARSPQISFAEPNFAGGKDHLLVAYSSRYGSTGDVAAAIGKTLQQHRFRVDVRRLSRVEGIAGYRGVVLGSPVHSGKWLPEATDFIQQHQDELAKRPVAYFLTSMTLALTQEVQAVAKIGGALTAVRQQFTRIEPVETALFAGALDYRKMSPLMQVMYRIFAADDRSGDYRDWKAIAAWAGQVAVRFS</sequence>
<name>A0A1G9RW74_9FIRM</name>
<dbReference type="Proteomes" id="UP000214880">
    <property type="component" value="Unassembled WGS sequence"/>
</dbReference>
<dbReference type="InterPro" id="IPR029039">
    <property type="entry name" value="Flavoprotein-like_sf"/>
</dbReference>
<dbReference type="InterPro" id="IPR019546">
    <property type="entry name" value="TAT_signal_bac_arc"/>
</dbReference>
<gene>
    <name evidence="2" type="ORF">SAMN04488502_103104</name>
</gene>
<dbReference type="EMBL" id="FNHB01000003">
    <property type="protein sequence ID" value="SDM26735.1"/>
    <property type="molecule type" value="Genomic_DNA"/>
</dbReference>
<reference evidence="2 3" key="1">
    <citation type="submission" date="2016-10" db="EMBL/GenBank/DDBJ databases">
        <authorList>
            <person name="de Groot N.N."/>
        </authorList>
    </citation>
    <scope>NUCLEOTIDE SEQUENCE [LARGE SCALE GENOMIC DNA]</scope>
    <source>
        <strain evidence="2 3">DSM 1736</strain>
    </source>
</reference>
<dbReference type="PROSITE" id="PS50902">
    <property type="entry name" value="FLAVODOXIN_LIKE"/>
    <property type="match status" value="1"/>
</dbReference>
<keyword evidence="3" id="KW-1185">Reference proteome</keyword>
<dbReference type="GO" id="GO:0006783">
    <property type="term" value="P:heme biosynthetic process"/>
    <property type="evidence" value="ECO:0007669"/>
    <property type="project" value="TreeGrafter"/>
</dbReference>
<dbReference type="InterPro" id="IPR006311">
    <property type="entry name" value="TAT_signal"/>
</dbReference>
<dbReference type="RefSeq" id="WP_092071483.1">
    <property type="nucleotide sequence ID" value="NZ_FNHB01000003.1"/>
</dbReference>
<dbReference type="InterPro" id="IPR008254">
    <property type="entry name" value="Flavodoxin/NO_synth"/>
</dbReference>
<dbReference type="NCBIfam" id="TIGR01409">
    <property type="entry name" value="TAT_signal_seq"/>
    <property type="match status" value="1"/>
</dbReference>
<protein>
    <submittedName>
        <fullName evidence="2">Menaquinone-dependent protoporphyrinogen oxidase</fullName>
    </submittedName>
</protein>
<dbReference type="InterPro" id="IPR052200">
    <property type="entry name" value="Protoporphyrinogen_IX_DH"/>
</dbReference>
<dbReference type="PANTHER" id="PTHR38030:SF2">
    <property type="entry name" value="PROTOPORPHYRINOGEN IX DEHYDROGENASE [QUINONE]"/>
    <property type="match status" value="1"/>
</dbReference>